<feature type="domain" description="DM2" evidence="4">
    <location>
        <begin position="34"/>
        <end position="117"/>
    </location>
</feature>
<reference evidence="5" key="1">
    <citation type="submission" date="2020-09" db="EMBL/GenBank/DDBJ databases">
        <title>Genome-Enabled Discovery of Anthraquinone Biosynthesis in Senna tora.</title>
        <authorList>
            <person name="Kang S.-H."/>
            <person name="Pandey R.P."/>
            <person name="Lee C.-M."/>
            <person name="Sim J.-S."/>
            <person name="Jeong J.-T."/>
            <person name="Choi B.-S."/>
            <person name="Jung M."/>
            <person name="Ginzburg D."/>
            <person name="Zhao K."/>
            <person name="Won S.Y."/>
            <person name="Oh T.-J."/>
            <person name="Yu Y."/>
            <person name="Kim N.-H."/>
            <person name="Lee O.R."/>
            <person name="Lee T.-H."/>
            <person name="Bashyal P."/>
            <person name="Kim T.-S."/>
            <person name="Lee W.-H."/>
            <person name="Kawkins C."/>
            <person name="Kim C.-K."/>
            <person name="Kim J.S."/>
            <person name="Ahn B.O."/>
            <person name="Rhee S.Y."/>
            <person name="Sohng J.K."/>
        </authorList>
    </citation>
    <scope>NUCLEOTIDE SEQUENCE</scope>
    <source>
        <tissue evidence="5">Leaf</tissue>
    </source>
</reference>
<protein>
    <submittedName>
        <fullName evidence="5">Plus-3 domain, subgroup protein</fullName>
    </submittedName>
</protein>
<dbReference type="Proteomes" id="UP000634136">
    <property type="component" value="Unassembled WGS sequence"/>
</dbReference>
<dbReference type="InterPro" id="IPR036128">
    <property type="entry name" value="Plus3-like_sf"/>
</dbReference>
<dbReference type="PANTHER" id="PTHR46851:SF11">
    <property type="entry name" value="GYF DOMAIN-CONTAINING PROTEIN"/>
    <property type="match status" value="1"/>
</dbReference>
<dbReference type="InterPro" id="IPR036885">
    <property type="entry name" value="SWIB_MDM2_dom_sf"/>
</dbReference>
<dbReference type="SMART" id="SM00719">
    <property type="entry name" value="Plus3"/>
    <property type="match status" value="1"/>
</dbReference>
<feature type="compositionally biased region" description="Polar residues" evidence="1">
    <location>
        <begin position="387"/>
        <end position="401"/>
    </location>
</feature>
<gene>
    <name evidence="5" type="ORF">G2W53_034347</name>
</gene>
<dbReference type="InterPro" id="IPR004343">
    <property type="entry name" value="Plus-3_dom"/>
</dbReference>
<dbReference type="SUPFAM" id="SSF159042">
    <property type="entry name" value="Plus3-like"/>
    <property type="match status" value="1"/>
</dbReference>
<evidence type="ECO:0000313" key="5">
    <source>
        <dbReference type="EMBL" id="KAF7813371.1"/>
    </source>
</evidence>
<dbReference type="Pfam" id="PF03126">
    <property type="entry name" value="Plus-3"/>
    <property type="match status" value="1"/>
</dbReference>
<feature type="domain" description="GYF" evidence="2">
    <location>
        <begin position="476"/>
        <end position="517"/>
    </location>
</feature>
<keyword evidence="6" id="KW-1185">Reference proteome</keyword>
<dbReference type="CDD" id="cd10567">
    <property type="entry name" value="SWIB-MDM2_like"/>
    <property type="match status" value="1"/>
</dbReference>
<accession>A0A834T155</accession>
<dbReference type="Gene3D" id="3.30.1490.40">
    <property type="match status" value="1"/>
</dbReference>
<evidence type="ECO:0000259" key="2">
    <source>
        <dbReference type="PROSITE" id="PS50829"/>
    </source>
</evidence>
<dbReference type="GO" id="GO:0003677">
    <property type="term" value="F:DNA binding"/>
    <property type="evidence" value="ECO:0007669"/>
    <property type="project" value="InterPro"/>
</dbReference>
<dbReference type="InterPro" id="IPR003169">
    <property type="entry name" value="GYF"/>
</dbReference>
<evidence type="ECO:0000313" key="6">
    <source>
        <dbReference type="Proteomes" id="UP000634136"/>
    </source>
</evidence>
<dbReference type="InterPro" id="IPR035445">
    <property type="entry name" value="GYF-like_dom_sf"/>
</dbReference>
<dbReference type="EMBL" id="JAAIUW010000010">
    <property type="protein sequence ID" value="KAF7813371.1"/>
    <property type="molecule type" value="Genomic_DNA"/>
</dbReference>
<comment type="caution">
    <text evidence="5">The sequence shown here is derived from an EMBL/GenBank/DDBJ whole genome shotgun (WGS) entry which is preliminary data.</text>
</comment>
<evidence type="ECO:0000259" key="3">
    <source>
        <dbReference type="PROSITE" id="PS51360"/>
    </source>
</evidence>
<feature type="region of interest" description="Disordered" evidence="1">
    <location>
        <begin position="379"/>
        <end position="401"/>
    </location>
</feature>
<dbReference type="PROSITE" id="PS51925">
    <property type="entry name" value="SWIB_MDM2"/>
    <property type="match status" value="1"/>
</dbReference>
<dbReference type="PANTHER" id="PTHR46851">
    <property type="entry name" value="OS01G0884500 PROTEIN"/>
    <property type="match status" value="1"/>
</dbReference>
<dbReference type="Pfam" id="PF02213">
    <property type="entry name" value="GYF"/>
    <property type="match status" value="1"/>
</dbReference>
<dbReference type="SUPFAM" id="SSF55277">
    <property type="entry name" value="GYF domain"/>
    <property type="match status" value="1"/>
</dbReference>
<dbReference type="PROSITE" id="PS50829">
    <property type="entry name" value="GYF"/>
    <property type="match status" value="1"/>
</dbReference>
<dbReference type="Pfam" id="PF02201">
    <property type="entry name" value="SWIB"/>
    <property type="match status" value="1"/>
</dbReference>
<evidence type="ECO:0000259" key="4">
    <source>
        <dbReference type="PROSITE" id="PS51925"/>
    </source>
</evidence>
<name>A0A834T155_9FABA</name>
<dbReference type="OrthoDB" id="6415790at2759"/>
<dbReference type="InterPro" id="IPR003121">
    <property type="entry name" value="SWIB_MDM2_domain"/>
</dbReference>
<sequence length="543" mass="61740">MSGKVKADSLFWVEEFNGQACPPKRMKRKVRSKKREYIGWGSTQLISFLESIDKDSSIQLSQRDVTTVIDKYVQQNSLLNPDRKKRVICDERLHSLFGRKSISRLKIYDLLESHFAANCEESSDDSLFNSEDDENILATSEYQKTTTLERQNQSKNKVTKKPKSCFAAIIPANIKLVYLKRSLVEELLKDPETFESKVVGSFIRIRCDPNDYLQKNSHQLLQVTGIKNFSGMKDMSGDILLQVSGYFKDISIHKLSDDNFSEEECEDLCQRVKDGLLKRPMIVDLEQKATVLHKDMTKHEIPSVISDDVETESTEPDVPDTNVENKSPELMQTTHKQASLLTEVQKEVRNGFKAKTTTLDISDCVKHEIISPKSILTGNSEVPLGDLTTNGTASSSDTVSAENHNDIPVQQQPVQQLNLTHQNVVLEQDGLNEAKVSQETPKKQELPPQVIEISDDEETEEPNIAVQQIQTRMLDRLIWHYKDPYGFVQGPFSINNLKHWSDSNYFPPDFKVWKTISVANGRNAICDGKVPFANEANFRQQKK</sequence>
<dbReference type="Gene3D" id="1.10.245.10">
    <property type="entry name" value="SWIB/MDM2 domain"/>
    <property type="match status" value="1"/>
</dbReference>
<dbReference type="Gene3D" id="3.90.70.200">
    <property type="entry name" value="Plus-3 domain"/>
    <property type="match status" value="1"/>
</dbReference>
<dbReference type="AlphaFoldDB" id="A0A834T155"/>
<dbReference type="InterPro" id="IPR045894">
    <property type="entry name" value="At5g08430-like"/>
</dbReference>
<evidence type="ECO:0000256" key="1">
    <source>
        <dbReference type="SAM" id="MobiDB-lite"/>
    </source>
</evidence>
<proteinExistence type="predicted"/>
<dbReference type="PROSITE" id="PS51360">
    <property type="entry name" value="PLUS3"/>
    <property type="match status" value="1"/>
</dbReference>
<feature type="domain" description="Plus3" evidence="3">
    <location>
        <begin position="168"/>
        <end position="297"/>
    </location>
</feature>
<dbReference type="SMART" id="SM00444">
    <property type="entry name" value="GYF"/>
    <property type="match status" value="1"/>
</dbReference>
<organism evidence="5 6">
    <name type="scientific">Senna tora</name>
    <dbReference type="NCBI Taxonomy" id="362788"/>
    <lineage>
        <taxon>Eukaryota</taxon>
        <taxon>Viridiplantae</taxon>
        <taxon>Streptophyta</taxon>
        <taxon>Embryophyta</taxon>
        <taxon>Tracheophyta</taxon>
        <taxon>Spermatophyta</taxon>
        <taxon>Magnoliopsida</taxon>
        <taxon>eudicotyledons</taxon>
        <taxon>Gunneridae</taxon>
        <taxon>Pentapetalae</taxon>
        <taxon>rosids</taxon>
        <taxon>fabids</taxon>
        <taxon>Fabales</taxon>
        <taxon>Fabaceae</taxon>
        <taxon>Caesalpinioideae</taxon>
        <taxon>Cassia clade</taxon>
        <taxon>Senna</taxon>
    </lineage>
</organism>
<dbReference type="SUPFAM" id="SSF47592">
    <property type="entry name" value="SWIB/MDM2 domain"/>
    <property type="match status" value="1"/>
</dbReference>